<dbReference type="GO" id="GO:0004842">
    <property type="term" value="F:ubiquitin-protein transferase activity"/>
    <property type="evidence" value="ECO:0007669"/>
    <property type="project" value="InterPro"/>
</dbReference>
<reference evidence="12" key="1">
    <citation type="submission" date="2023-08" db="EMBL/GenBank/DDBJ databases">
        <title>Black Yeasts Isolated from many extreme environments.</title>
        <authorList>
            <person name="Coleine C."/>
            <person name="Stajich J.E."/>
            <person name="Selbmann L."/>
        </authorList>
    </citation>
    <scope>NUCLEOTIDE SEQUENCE</scope>
    <source>
        <strain evidence="12">CCFEE 5810</strain>
    </source>
</reference>
<dbReference type="InterPro" id="IPR044066">
    <property type="entry name" value="TRIAD_supradom"/>
</dbReference>
<dbReference type="GO" id="GO:0006325">
    <property type="term" value="P:chromatin organization"/>
    <property type="evidence" value="ECO:0007669"/>
    <property type="project" value="UniProtKB-ARBA"/>
</dbReference>
<evidence type="ECO:0000259" key="10">
    <source>
        <dbReference type="PROSITE" id="PS50014"/>
    </source>
</evidence>
<keyword evidence="6" id="KW-0862">Zinc</keyword>
<evidence type="ECO:0000256" key="6">
    <source>
        <dbReference type="ARBA" id="ARBA00022833"/>
    </source>
</evidence>
<name>A0AAN7WJC2_9PEZI</name>
<dbReference type="PROSITE" id="PS50014">
    <property type="entry name" value="BROMODOMAIN_2"/>
    <property type="match status" value="1"/>
</dbReference>
<evidence type="ECO:0000256" key="5">
    <source>
        <dbReference type="ARBA" id="ARBA00022786"/>
    </source>
</evidence>
<evidence type="ECO:0000256" key="1">
    <source>
        <dbReference type="ARBA" id="ARBA00022679"/>
    </source>
</evidence>
<dbReference type="CDD" id="cd22584">
    <property type="entry name" value="Rcat_RBR_unk"/>
    <property type="match status" value="1"/>
</dbReference>
<evidence type="ECO:0000256" key="9">
    <source>
        <dbReference type="SAM" id="MobiDB-lite"/>
    </source>
</evidence>
<comment type="caution">
    <text evidence="12">The sequence shown here is derived from an EMBL/GenBank/DDBJ whole genome shotgun (WGS) entry which is preliminary data.</text>
</comment>
<organism evidence="12 13">
    <name type="scientific">Elasticomyces elasticus</name>
    <dbReference type="NCBI Taxonomy" id="574655"/>
    <lineage>
        <taxon>Eukaryota</taxon>
        <taxon>Fungi</taxon>
        <taxon>Dikarya</taxon>
        <taxon>Ascomycota</taxon>
        <taxon>Pezizomycotina</taxon>
        <taxon>Dothideomycetes</taxon>
        <taxon>Dothideomycetidae</taxon>
        <taxon>Mycosphaerellales</taxon>
        <taxon>Teratosphaeriaceae</taxon>
        <taxon>Elasticomyces</taxon>
    </lineage>
</organism>
<keyword evidence="2" id="KW-0479">Metal-binding</keyword>
<proteinExistence type="predicted"/>
<dbReference type="InterPro" id="IPR001487">
    <property type="entry name" value="Bromodomain"/>
</dbReference>
<gene>
    <name evidence="12" type="ORF">LTR97_000711</name>
</gene>
<dbReference type="GO" id="GO:0008270">
    <property type="term" value="F:zinc ion binding"/>
    <property type="evidence" value="ECO:0007669"/>
    <property type="project" value="UniProtKB-KW"/>
</dbReference>
<evidence type="ECO:0000256" key="8">
    <source>
        <dbReference type="PROSITE-ProRule" id="PRU00035"/>
    </source>
</evidence>
<protein>
    <recommendedName>
        <fullName evidence="14">Bromo domain-containing protein</fullName>
    </recommendedName>
</protein>
<keyword evidence="1" id="KW-0808">Transferase</keyword>
<dbReference type="Gene3D" id="1.20.920.10">
    <property type="entry name" value="Bromodomain-like"/>
    <property type="match status" value="1"/>
</dbReference>
<evidence type="ECO:0000256" key="2">
    <source>
        <dbReference type="ARBA" id="ARBA00022723"/>
    </source>
</evidence>
<dbReference type="EMBL" id="JAVRQU010000001">
    <property type="protein sequence ID" value="KAK5708171.1"/>
    <property type="molecule type" value="Genomic_DNA"/>
</dbReference>
<evidence type="ECO:0008006" key="14">
    <source>
        <dbReference type="Google" id="ProtNLM"/>
    </source>
</evidence>
<dbReference type="Gene3D" id="1.20.120.1750">
    <property type="match status" value="1"/>
</dbReference>
<accession>A0AAN7WJC2</accession>
<feature type="domain" description="Bromo" evidence="10">
    <location>
        <begin position="154"/>
        <end position="222"/>
    </location>
</feature>
<dbReference type="PRINTS" id="PR00503">
    <property type="entry name" value="BROMODOMAIN"/>
</dbReference>
<evidence type="ECO:0000313" key="12">
    <source>
        <dbReference type="EMBL" id="KAK5708171.1"/>
    </source>
</evidence>
<feature type="domain" description="RING-type" evidence="11">
    <location>
        <begin position="48"/>
        <end position="347"/>
    </location>
</feature>
<keyword evidence="5" id="KW-0833">Ubl conjugation pathway</keyword>
<sequence length="549" mass="60684">MNTNPATGTVLAGVSVAAPTVEASKPNPTLSRFCVGCGESQTDLKDDLIKPCRICFSDYCAGCLTDMFLAATVDNSRMPPRCCTLLQIHTANLSEQDAINYRNKFEEWITLNKTYCPSPSCSAFIPERLLPTNDTPAPMPTLLSIATDILSAVAKDPSARFFHGEIPITELPGYSAVVTRPMDLEMIKARLPTYKSINDMTKDMQLMLHNTKHYNGSEHPIAKTADQLFATYVFELSRIANDLVLLVGTKRDRDHFTCPRCHVAVCVKCKQFEHAGQCDTSALDHEVAMLAQFGYKRCPLCKHAVKKMYGCSHMQCVCGAHWCYYCQRSINECDGGCGEGMGEDYDDGEEEEDYSDEDDMNGIDDTAQAEPANITSPPQHMTDMVLYKPITDVDQHNSKESAAPASQRSPPRPVNLDAGGARRWADVEEDFGEEPEEGGSNQIWSCSHEFAPFMLADDTFNHGDVSKMECNKCFVHVTPTQPVKAPRKTMKLKRKRTTMKAPTTSQQSTTKTETVTAVTQSTDSATECRYCRLVVCQACQGKLEVAEAA</sequence>
<evidence type="ECO:0000259" key="11">
    <source>
        <dbReference type="PROSITE" id="PS51873"/>
    </source>
</evidence>
<dbReference type="SUPFAM" id="SSF57850">
    <property type="entry name" value="RING/U-box"/>
    <property type="match status" value="1"/>
</dbReference>
<evidence type="ECO:0000313" key="13">
    <source>
        <dbReference type="Proteomes" id="UP001310594"/>
    </source>
</evidence>
<keyword evidence="7 8" id="KW-0103">Bromodomain</keyword>
<evidence type="ECO:0000256" key="7">
    <source>
        <dbReference type="ARBA" id="ARBA00023117"/>
    </source>
</evidence>
<feature type="compositionally biased region" description="Acidic residues" evidence="9">
    <location>
        <begin position="344"/>
        <end position="362"/>
    </location>
</feature>
<dbReference type="SUPFAM" id="SSF47370">
    <property type="entry name" value="Bromodomain"/>
    <property type="match status" value="1"/>
</dbReference>
<dbReference type="SMART" id="SM00297">
    <property type="entry name" value="BROMO"/>
    <property type="match status" value="1"/>
</dbReference>
<evidence type="ECO:0000256" key="4">
    <source>
        <dbReference type="ARBA" id="ARBA00022771"/>
    </source>
</evidence>
<dbReference type="GO" id="GO:0016567">
    <property type="term" value="P:protein ubiquitination"/>
    <property type="evidence" value="ECO:0007669"/>
    <property type="project" value="InterPro"/>
</dbReference>
<dbReference type="PANTHER" id="PTHR11685">
    <property type="entry name" value="RBR FAMILY RING FINGER AND IBR DOMAIN-CONTAINING"/>
    <property type="match status" value="1"/>
</dbReference>
<keyword evidence="4" id="KW-0863">Zinc-finger</keyword>
<evidence type="ECO:0000256" key="3">
    <source>
        <dbReference type="ARBA" id="ARBA00022737"/>
    </source>
</evidence>
<dbReference type="Proteomes" id="UP001310594">
    <property type="component" value="Unassembled WGS sequence"/>
</dbReference>
<dbReference type="InterPro" id="IPR036427">
    <property type="entry name" value="Bromodomain-like_sf"/>
</dbReference>
<dbReference type="InterPro" id="IPR031127">
    <property type="entry name" value="E3_UB_ligase_RBR"/>
</dbReference>
<feature type="region of interest" description="Disordered" evidence="9">
    <location>
        <begin position="344"/>
        <end position="379"/>
    </location>
</feature>
<dbReference type="Pfam" id="PF00439">
    <property type="entry name" value="Bromodomain"/>
    <property type="match status" value="1"/>
</dbReference>
<feature type="region of interest" description="Disordered" evidence="9">
    <location>
        <begin position="394"/>
        <end position="419"/>
    </location>
</feature>
<keyword evidence="3" id="KW-0677">Repeat</keyword>
<dbReference type="PROSITE" id="PS51873">
    <property type="entry name" value="TRIAD"/>
    <property type="match status" value="1"/>
</dbReference>
<dbReference type="AlphaFoldDB" id="A0AAN7WJC2"/>
<dbReference type="CDD" id="cd04369">
    <property type="entry name" value="Bromodomain"/>
    <property type="match status" value="1"/>
</dbReference>